<evidence type="ECO:0000313" key="3">
    <source>
        <dbReference type="EMBL" id="KRM05563.1"/>
    </source>
</evidence>
<dbReference type="AlphaFoldDB" id="A0A0R1VP61"/>
<dbReference type="GO" id="GO:0016491">
    <property type="term" value="F:oxidoreductase activity"/>
    <property type="evidence" value="ECO:0007669"/>
    <property type="project" value="UniProtKB-KW"/>
</dbReference>
<gene>
    <name evidence="3" type="ORF">FC89_GL001265</name>
</gene>
<dbReference type="NCBIfam" id="NF005118">
    <property type="entry name" value="PRK06550.1"/>
    <property type="match status" value="1"/>
</dbReference>
<keyword evidence="4" id="KW-1185">Reference proteome</keyword>
<dbReference type="Proteomes" id="UP000051451">
    <property type="component" value="Unassembled WGS sequence"/>
</dbReference>
<dbReference type="InterPro" id="IPR002347">
    <property type="entry name" value="SDR_fam"/>
</dbReference>
<organism evidence="3 4">
    <name type="scientific">Liquorilactobacillus ghanensis DSM 18630</name>
    <dbReference type="NCBI Taxonomy" id="1423750"/>
    <lineage>
        <taxon>Bacteria</taxon>
        <taxon>Bacillati</taxon>
        <taxon>Bacillota</taxon>
        <taxon>Bacilli</taxon>
        <taxon>Lactobacillales</taxon>
        <taxon>Lactobacillaceae</taxon>
        <taxon>Liquorilactobacillus</taxon>
    </lineage>
</organism>
<dbReference type="GeneID" id="98319278"/>
<dbReference type="SUPFAM" id="SSF51735">
    <property type="entry name" value="NAD(P)-binding Rossmann-fold domains"/>
    <property type="match status" value="1"/>
</dbReference>
<proteinExistence type="inferred from homology"/>
<dbReference type="GO" id="GO:0008206">
    <property type="term" value="P:bile acid metabolic process"/>
    <property type="evidence" value="ECO:0007669"/>
    <property type="project" value="UniProtKB-ARBA"/>
</dbReference>
<keyword evidence="2" id="KW-0560">Oxidoreductase</keyword>
<dbReference type="EMBL" id="AZGB01000018">
    <property type="protein sequence ID" value="KRM05563.1"/>
    <property type="molecule type" value="Genomic_DNA"/>
</dbReference>
<dbReference type="InterPro" id="IPR051122">
    <property type="entry name" value="SDR_DHRS6-like"/>
</dbReference>
<dbReference type="PANTHER" id="PTHR43477:SF1">
    <property type="entry name" value="DIHYDROANTICAPSIN 7-DEHYDROGENASE"/>
    <property type="match status" value="1"/>
</dbReference>
<dbReference type="PANTHER" id="PTHR43477">
    <property type="entry name" value="DIHYDROANTICAPSIN 7-DEHYDROGENASE"/>
    <property type="match status" value="1"/>
</dbReference>
<dbReference type="RefSeq" id="WP_057872007.1">
    <property type="nucleotide sequence ID" value="NZ_AZGB01000018.1"/>
</dbReference>
<dbReference type="STRING" id="1423750.FC89_GL001265"/>
<dbReference type="Pfam" id="PF13561">
    <property type="entry name" value="adh_short_C2"/>
    <property type="match status" value="1"/>
</dbReference>
<reference evidence="3 4" key="1">
    <citation type="journal article" date="2015" name="Genome Announc.">
        <title>Expanding the biotechnology potential of lactobacilli through comparative genomics of 213 strains and associated genera.</title>
        <authorList>
            <person name="Sun Z."/>
            <person name="Harris H.M."/>
            <person name="McCann A."/>
            <person name="Guo C."/>
            <person name="Argimon S."/>
            <person name="Zhang W."/>
            <person name="Yang X."/>
            <person name="Jeffery I.B."/>
            <person name="Cooney J.C."/>
            <person name="Kagawa T.F."/>
            <person name="Liu W."/>
            <person name="Song Y."/>
            <person name="Salvetti E."/>
            <person name="Wrobel A."/>
            <person name="Rasinkangas P."/>
            <person name="Parkhill J."/>
            <person name="Rea M.C."/>
            <person name="O'Sullivan O."/>
            <person name="Ritari J."/>
            <person name="Douillard F.P."/>
            <person name="Paul Ross R."/>
            <person name="Yang R."/>
            <person name="Briner A.E."/>
            <person name="Felis G.E."/>
            <person name="de Vos W.M."/>
            <person name="Barrangou R."/>
            <person name="Klaenhammer T.R."/>
            <person name="Caufield P.W."/>
            <person name="Cui Y."/>
            <person name="Zhang H."/>
            <person name="O'Toole P.W."/>
        </authorList>
    </citation>
    <scope>NUCLEOTIDE SEQUENCE [LARGE SCALE GENOMIC DNA]</scope>
    <source>
        <strain evidence="3 4">DSM 18630</strain>
    </source>
</reference>
<comment type="caution">
    <text evidence="3">The sequence shown here is derived from an EMBL/GenBank/DDBJ whole genome shotgun (WGS) entry which is preliminary data.</text>
</comment>
<name>A0A0R1VP61_9LACO</name>
<dbReference type="PATRIC" id="fig|1423750.3.peg.1295"/>
<evidence type="ECO:0000256" key="1">
    <source>
        <dbReference type="ARBA" id="ARBA00006484"/>
    </source>
</evidence>
<dbReference type="CDD" id="cd05233">
    <property type="entry name" value="SDR_c"/>
    <property type="match status" value="1"/>
</dbReference>
<dbReference type="FunFam" id="3.40.50.720:FF:000084">
    <property type="entry name" value="Short-chain dehydrogenase reductase"/>
    <property type="match status" value="1"/>
</dbReference>
<accession>A0A0R1VP61</accession>
<dbReference type="OrthoDB" id="9803333at2"/>
<evidence type="ECO:0000256" key="2">
    <source>
        <dbReference type="ARBA" id="ARBA00023002"/>
    </source>
</evidence>
<protein>
    <submittedName>
        <fullName evidence="3">3-ketoacyl-(Acyl-carrier-protein) reductase</fullName>
    </submittedName>
</protein>
<dbReference type="PRINTS" id="PR00080">
    <property type="entry name" value="SDRFAMILY"/>
</dbReference>
<evidence type="ECO:0000313" key="4">
    <source>
        <dbReference type="Proteomes" id="UP000051451"/>
    </source>
</evidence>
<sequence length="252" mass="27141">MIAYPEFKQQTIVITGAASGIGAAQTAAFLQQGAKVWALDVKNNSTIQQFQQQFRQTFNFWQVDVSQSRDLKQAIQKISAIANVNILLNTAGILDAYQPTLATSEQLWDQIMNTNLKSMFLLTNGFLPKMLQQKHGVIINMASIAGLVAGGGGAAYTAAKHGIIGYTKQLDYDYAPQGIRANCLAPGAIKTPMNQADFAGKGEMAQQVAAQTPARRWAQPAEVAAATLFIASQQADFIHGAVIPIDGGWIEK</sequence>
<dbReference type="PRINTS" id="PR00081">
    <property type="entry name" value="GDHRDH"/>
</dbReference>
<comment type="similarity">
    <text evidence="1">Belongs to the short-chain dehydrogenases/reductases (SDR) family.</text>
</comment>
<dbReference type="InterPro" id="IPR036291">
    <property type="entry name" value="NAD(P)-bd_dom_sf"/>
</dbReference>
<dbReference type="Gene3D" id="3.40.50.720">
    <property type="entry name" value="NAD(P)-binding Rossmann-like Domain"/>
    <property type="match status" value="1"/>
</dbReference>